<gene>
    <name evidence="1" type="ORF">H7F16_04155</name>
</gene>
<organism evidence="1 2">
    <name type="scientific">Paragemmobacter straminiformis</name>
    <dbReference type="NCBI Taxonomy" id="2045119"/>
    <lineage>
        <taxon>Bacteria</taxon>
        <taxon>Pseudomonadati</taxon>
        <taxon>Pseudomonadota</taxon>
        <taxon>Alphaproteobacteria</taxon>
        <taxon>Rhodobacterales</taxon>
        <taxon>Paracoccaceae</taxon>
        <taxon>Paragemmobacter</taxon>
    </lineage>
</organism>
<dbReference type="Proteomes" id="UP000555411">
    <property type="component" value="Unassembled WGS sequence"/>
</dbReference>
<sequence>MAPFARSGRLQECPNAMLRALWAKVVRRRTIHGVFGGKDDRTFRSMERHVIAHHFGAAISLSHLSSVFEQDIEKVYLRELCFDELFLKLSQELSGLRVDFFTFALQNAANLFGKIDASANQTDHGLRAADNAIKIHGRCSFSMTPENDSPRHDGTASYKLKTLQVEAYG</sequence>
<evidence type="ECO:0000313" key="1">
    <source>
        <dbReference type="EMBL" id="MBC2834685.1"/>
    </source>
</evidence>
<reference evidence="1 2" key="1">
    <citation type="journal article" date="2017" name="Int. J. Syst. Evol. Microbiol.">
        <title>Gemmobacter straminiformis sp. nov., isolated from an artificial fountain.</title>
        <authorList>
            <person name="Kang J.Y."/>
            <person name="Kim M.J."/>
            <person name="Chun J."/>
            <person name="Son K.P."/>
            <person name="Jahng K.Y."/>
        </authorList>
    </citation>
    <scope>NUCLEOTIDE SEQUENCE [LARGE SCALE GENOMIC DNA]</scope>
    <source>
        <strain evidence="1 2">CAM-8</strain>
    </source>
</reference>
<protein>
    <submittedName>
        <fullName evidence="1">Uncharacterized protein</fullName>
    </submittedName>
</protein>
<proteinExistence type="predicted"/>
<comment type="caution">
    <text evidence="1">The sequence shown here is derived from an EMBL/GenBank/DDBJ whole genome shotgun (WGS) entry which is preliminary data.</text>
</comment>
<accession>A0A842I584</accession>
<dbReference type="EMBL" id="JACLQD010000001">
    <property type="protein sequence ID" value="MBC2834685.1"/>
    <property type="molecule type" value="Genomic_DNA"/>
</dbReference>
<dbReference type="AlphaFoldDB" id="A0A842I584"/>
<keyword evidence="2" id="KW-1185">Reference proteome</keyword>
<name>A0A842I584_9RHOB</name>
<evidence type="ECO:0000313" key="2">
    <source>
        <dbReference type="Proteomes" id="UP000555411"/>
    </source>
</evidence>